<comment type="caution">
    <text evidence="1">The sequence shown here is derived from an EMBL/GenBank/DDBJ whole genome shotgun (WGS) entry which is preliminary data.</text>
</comment>
<reference evidence="1" key="1">
    <citation type="submission" date="2018-10" db="EMBL/GenBank/DDBJ databases">
        <title>Fifty Aureobasidium pullulans genomes reveal a recombining polyextremotolerant generalist.</title>
        <authorList>
            <person name="Gostincar C."/>
            <person name="Turk M."/>
            <person name="Zajc J."/>
            <person name="Gunde-Cimerman N."/>
        </authorList>
    </citation>
    <scope>NUCLEOTIDE SEQUENCE [LARGE SCALE GENOMIC DNA]</scope>
    <source>
        <strain evidence="1">EXF-10085</strain>
    </source>
</reference>
<name>A0A4V4IXT7_AURPU</name>
<evidence type="ECO:0000313" key="1">
    <source>
        <dbReference type="EMBL" id="THW98487.1"/>
    </source>
</evidence>
<accession>A0A4V4IXT7</accession>
<organism evidence="1">
    <name type="scientific">Aureobasidium pullulans</name>
    <name type="common">Black yeast</name>
    <name type="synonym">Pullularia pullulans</name>
    <dbReference type="NCBI Taxonomy" id="5580"/>
    <lineage>
        <taxon>Eukaryota</taxon>
        <taxon>Fungi</taxon>
        <taxon>Dikarya</taxon>
        <taxon>Ascomycota</taxon>
        <taxon>Pezizomycotina</taxon>
        <taxon>Dothideomycetes</taxon>
        <taxon>Dothideomycetidae</taxon>
        <taxon>Dothideales</taxon>
        <taxon>Saccotheciaceae</taxon>
        <taxon>Aureobasidium</taxon>
    </lineage>
</organism>
<sequence length="64" mass="7410">MVYNLIAVKAIRALGHKTVELAKQELKYKTPKFKHIALQEKKGRKKVLLKRGRRLVDVEDIVAK</sequence>
<gene>
    <name evidence="1" type="ORF">D6D13_10617</name>
</gene>
<proteinExistence type="predicted"/>
<dbReference type="EMBL" id="QZAS01000101">
    <property type="protein sequence ID" value="THW98487.1"/>
    <property type="molecule type" value="Genomic_DNA"/>
</dbReference>
<protein>
    <submittedName>
        <fullName evidence="1">Uncharacterized protein</fullName>
    </submittedName>
</protein>
<dbReference type="AlphaFoldDB" id="A0A4V4IXT7"/>